<reference evidence="2" key="1">
    <citation type="journal article" date="2020" name="Stud. Mycol.">
        <title>101 Dothideomycetes genomes: a test case for predicting lifestyles and emergence of pathogens.</title>
        <authorList>
            <person name="Haridas S."/>
            <person name="Albert R."/>
            <person name="Binder M."/>
            <person name="Bloem J."/>
            <person name="Labutti K."/>
            <person name="Salamov A."/>
            <person name="Andreopoulos B."/>
            <person name="Baker S."/>
            <person name="Barry K."/>
            <person name="Bills G."/>
            <person name="Bluhm B."/>
            <person name="Cannon C."/>
            <person name="Castanera R."/>
            <person name="Culley D."/>
            <person name="Daum C."/>
            <person name="Ezra D."/>
            <person name="Gonzalez J."/>
            <person name="Henrissat B."/>
            <person name="Kuo A."/>
            <person name="Liang C."/>
            <person name="Lipzen A."/>
            <person name="Lutzoni F."/>
            <person name="Magnuson J."/>
            <person name="Mondo S."/>
            <person name="Nolan M."/>
            <person name="Ohm R."/>
            <person name="Pangilinan J."/>
            <person name="Park H.-J."/>
            <person name="Ramirez L."/>
            <person name="Alfaro M."/>
            <person name="Sun H."/>
            <person name="Tritt A."/>
            <person name="Yoshinaga Y."/>
            <person name="Zwiers L.-H."/>
            <person name="Turgeon B."/>
            <person name="Goodwin S."/>
            <person name="Spatafora J."/>
            <person name="Crous P."/>
            <person name="Grigoriev I."/>
        </authorList>
    </citation>
    <scope>NUCLEOTIDE SEQUENCE</scope>
    <source>
        <strain evidence="2">CBS 262.69</strain>
    </source>
</reference>
<evidence type="ECO:0000256" key="1">
    <source>
        <dbReference type="SAM" id="MobiDB-lite"/>
    </source>
</evidence>
<evidence type="ECO:0000313" key="3">
    <source>
        <dbReference type="Proteomes" id="UP000799640"/>
    </source>
</evidence>
<accession>A0A6G1IBL2</accession>
<protein>
    <submittedName>
        <fullName evidence="2">Uncharacterized protein</fullName>
    </submittedName>
</protein>
<evidence type="ECO:0000313" key="2">
    <source>
        <dbReference type="EMBL" id="KAF2405564.1"/>
    </source>
</evidence>
<dbReference type="Proteomes" id="UP000799640">
    <property type="component" value="Unassembled WGS sequence"/>
</dbReference>
<gene>
    <name evidence="2" type="ORF">EJ06DRAFT_30437</name>
</gene>
<proteinExistence type="predicted"/>
<keyword evidence="3" id="KW-1185">Reference proteome</keyword>
<organism evidence="2 3">
    <name type="scientific">Trichodelitschia bisporula</name>
    <dbReference type="NCBI Taxonomy" id="703511"/>
    <lineage>
        <taxon>Eukaryota</taxon>
        <taxon>Fungi</taxon>
        <taxon>Dikarya</taxon>
        <taxon>Ascomycota</taxon>
        <taxon>Pezizomycotina</taxon>
        <taxon>Dothideomycetes</taxon>
        <taxon>Dothideomycetes incertae sedis</taxon>
        <taxon>Phaeotrichales</taxon>
        <taxon>Phaeotrichaceae</taxon>
        <taxon>Trichodelitschia</taxon>
    </lineage>
</organism>
<dbReference type="AlphaFoldDB" id="A0A6G1IBL2"/>
<sequence length="162" mass="17513">MCVPRCPTGRPHPSQFSPGSALRQTGLTLIACAGVEHWGVCEGCGHEKASRTQRSIAPHNQTPSAARPSRQETTSAPSKPPPLELFPLRPQYAPRACACASSRLTPRSSAPAAVRFSVPARRHPGDDSLGQQRGRCWDLTCPKCRCAVVSRCSTFYHLATRP</sequence>
<feature type="region of interest" description="Disordered" evidence="1">
    <location>
        <begin position="52"/>
        <end position="85"/>
    </location>
</feature>
<dbReference type="EMBL" id="ML996687">
    <property type="protein sequence ID" value="KAF2405564.1"/>
    <property type="molecule type" value="Genomic_DNA"/>
</dbReference>
<feature type="region of interest" description="Disordered" evidence="1">
    <location>
        <begin position="1"/>
        <end position="20"/>
    </location>
</feature>
<name>A0A6G1IBL2_9PEZI</name>
<feature type="compositionally biased region" description="Polar residues" evidence="1">
    <location>
        <begin position="52"/>
        <end position="64"/>
    </location>
</feature>